<dbReference type="InterPro" id="IPR035906">
    <property type="entry name" value="MetI-like_sf"/>
</dbReference>
<gene>
    <name evidence="9" type="ORF">VW23_013060</name>
</gene>
<dbReference type="PANTHER" id="PTHR30193:SF1">
    <property type="entry name" value="ABC TRANSPORTER PERMEASE PROTEIN YESP-RELATED"/>
    <property type="match status" value="1"/>
</dbReference>
<dbReference type="PROSITE" id="PS50928">
    <property type="entry name" value="ABC_TM1"/>
    <property type="match status" value="1"/>
</dbReference>
<feature type="transmembrane region" description="Helical" evidence="7">
    <location>
        <begin position="81"/>
        <end position="102"/>
    </location>
</feature>
<feature type="domain" description="ABC transmembrane type-1" evidence="8">
    <location>
        <begin position="77"/>
        <end position="297"/>
    </location>
</feature>
<evidence type="ECO:0000313" key="9">
    <source>
        <dbReference type="EMBL" id="OEO32146.1"/>
    </source>
</evidence>
<keyword evidence="2 7" id="KW-0813">Transport</keyword>
<organism evidence="9 10">
    <name type="scientific">Devosia insulae DS-56</name>
    <dbReference type="NCBI Taxonomy" id="1116389"/>
    <lineage>
        <taxon>Bacteria</taxon>
        <taxon>Pseudomonadati</taxon>
        <taxon>Pseudomonadota</taxon>
        <taxon>Alphaproteobacteria</taxon>
        <taxon>Hyphomicrobiales</taxon>
        <taxon>Devosiaceae</taxon>
        <taxon>Devosia</taxon>
    </lineage>
</organism>
<evidence type="ECO:0000256" key="3">
    <source>
        <dbReference type="ARBA" id="ARBA00022475"/>
    </source>
</evidence>
<keyword evidence="5 7" id="KW-1133">Transmembrane helix</keyword>
<keyword evidence="6 7" id="KW-0472">Membrane</keyword>
<feature type="transmembrane region" description="Helical" evidence="7">
    <location>
        <begin position="114"/>
        <end position="134"/>
    </location>
</feature>
<dbReference type="SUPFAM" id="SSF161098">
    <property type="entry name" value="MetI-like"/>
    <property type="match status" value="1"/>
</dbReference>
<dbReference type="EMBL" id="LAJE02000089">
    <property type="protein sequence ID" value="OEO32146.1"/>
    <property type="molecule type" value="Genomic_DNA"/>
</dbReference>
<evidence type="ECO:0000256" key="2">
    <source>
        <dbReference type="ARBA" id="ARBA00022448"/>
    </source>
</evidence>
<evidence type="ECO:0000256" key="1">
    <source>
        <dbReference type="ARBA" id="ARBA00004651"/>
    </source>
</evidence>
<evidence type="ECO:0000256" key="5">
    <source>
        <dbReference type="ARBA" id="ARBA00022989"/>
    </source>
</evidence>
<feature type="transmembrane region" description="Helical" evidence="7">
    <location>
        <begin position="281"/>
        <end position="301"/>
    </location>
</feature>
<dbReference type="PANTHER" id="PTHR30193">
    <property type="entry name" value="ABC TRANSPORTER PERMEASE PROTEIN"/>
    <property type="match status" value="1"/>
</dbReference>
<name>A0A1E5XU92_9HYPH</name>
<feature type="transmembrane region" description="Helical" evidence="7">
    <location>
        <begin position="162"/>
        <end position="185"/>
    </location>
</feature>
<feature type="transmembrane region" description="Helical" evidence="7">
    <location>
        <begin position="21"/>
        <end position="40"/>
    </location>
</feature>
<accession>A0A1E5XU92</accession>
<dbReference type="GO" id="GO:0055085">
    <property type="term" value="P:transmembrane transport"/>
    <property type="evidence" value="ECO:0007669"/>
    <property type="project" value="InterPro"/>
</dbReference>
<reference evidence="9 10" key="1">
    <citation type="journal article" date="2015" name="Genome Announc.">
        <title>Genome Assemblies of Three Soil-Associated Devosia species: D. insulae, D. limi, and D. soli.</title>
        <authorList>
            <person name="Hassan Y.I."/>
            <person name="Lepp D."/>
            <person name="Zhou T."/>
        </authorList>
    </citation>
    <scope>NUCLEOTIDE SEQUENCE [LARGE SCALE GENOMIC DNA]</scope>
    <source>
        <strain evidence="9 10">DS-56</strain>
    </source>
</reference>
<keyword evidence="10" id="KW-1185">Reference proteome</keyword>
<comment type="subcellular location">
    <subcellularLocation>
        <location evidence="1 7">Cell membrane</location>
        <topology evidence="1 7">Multi-pass membrane protein</topology>
    </subcellularLocation>
</comment>
<dbReference type="Proteomes" id="UP000095463">
    <property type="component" value="Unassembled WGS sequence"/>
</dbReference>
<comment type="similarity">
    <text evidence="7">Belongs to the binding-protein-dependent transport system permease family.</text>
</comment>
<dbReference type="Gene3D" id="1.10.3720.10">
    <property type="entry name" value="MetI-like"/>
    <property type="match status" value="1"/>
</dbReference>
<dbReference type="GO" id="GO:0005886">
    <property type="term" value="C:plasma membrane"/>
    <property type="evidence" value="ECO:0007669"/>
    <property type="project" value="UniProtKB-SubCell"/>
</dbReference>
<proteinExistence type="inferred from homology"/>
<protein>
    <submittedName>
        <fullName evidence="9">Spermidine/putrescine ABC transporter permease</fullName>
    </submittedName>
</protein>
<evidence type="ECO:0000256" key="4">
    <source>
        <dbReference type="ARBA" id="ARBA00022692"/>
    </source>
</evidence>
<keyword evidence="4 7" id="KW-0812">Transmembrane</keyword>
<dbReference type="InterPro" id="IPR051393">
    <property type="entry name" value="ABC_transporter_permease"/>
</dbReference>
<keyword evidence="3" id="KW-1003">Cell membrane</keyword>
<comment type="caution">
    <text evidence="9">The sequence shown here is derived from an EMBL/GenBank/DDBJ whole genome shotgun (WGS) entry which is preliminary data.</text>
</comment>
<dbReference type="CDD" id="cd06261">
    <property type="entry name" value="TM_PBP2"/>
    <property type="match status" value="1"/>
</dbReference>
<dbReference type="AlphaFoldDB" id="A0A1E5XU92"/>
<evidence type="ECO:0000256" key="7">
    <source>
        <dbReference type="RuleBase" id="RU363032"/>
    </source>
</evidence>
<evidence type="ECO:0000259" key="8">
    <source>
        <dbReference type="PROSITE" id="PS50928"/>
    </source>
</evidence>
<sequence>MLQSARPKPSEPTGRALLKGLAFASPFIIGFLVLYLWPILASGYYSLTDFSLFKAPKWVGLANYERMISDAKFWKSLYNTLFFTFVGVPVDIAISIAGAHILNQKLKGQPLWRALVYLPSIVPAVAAGFLWRWLLNAQYGFVNEILRWFRIPQPNWLLDASWGGISVIVLMLWTVGGTMLIYLAALKNVPQELYEAAELDGAGPLRRFWHITWPMISPVTLFQVIVLIIAFLQVFTQPFVLSKDPGLGTQTATGPGDSMLSYSIYLFQNGFTFLKMGYASAMAWVLLFVTLAITLLILWSAKKWVFYDNR</sequence>
<evidence type="ECO:0000256" key="6">
    <source>
        <dbReference type="ARBA" id="ARBA00023136"/>
    </source>
</evidence>
<feature type="transmembrane region" description="Helical" evidence="7">
    <location>
        <begin position="215"/>
        <end position="235"/>
    </location>
</feature>
<dbReference type="InterPro" id="IPR000515">
    <property type="entry name" value="MetI-like"/>
</dbReference>
<dbReference type="Pfam" id="PF00528">
    <property type="entry name" value="BPD_transp_1"/>
    <property type="match status" value="1"/>
</dbReference>
<evidence type="ECO:0000313" key="10">
    <source>
        <dbReference type="Proteomes" id="UP000095463"/>
    </source>
</evidence>